<dbReference type="AlphaFoldDB" id="A0AAU7ARI5"/>
<dbReference type="RefSeq" id="WP_354700645.1">
    <property type="nucleotide sequence ID" value="NZ_CP114014.1"/>
</dbReference>
<dbReference type="Gene3D" id="1.10.357.10">
    <property type="entry name" value="Tetracycline Repressor, domain 2"/>
    <property type="match status" value="1"/>
</dbReference>
<dbReference type="PANTHER" id="PTHR30055:SF234">
    <property type="entry name" value="HTH-TYPE TRANSCRIPTIONAL REGULATOR BETI"/>
    <property type="match status" value="1"/>
</dbReference>
<dbReference type="Pfam" id="PF00440">
    <property type="entry name" value="TetR_N"/>
    <property type="match status" value="1"/>
</dbReference>
<dbReference type="PANTHER" id="PTHR30055">
    <property type="entry name" value="HTH-TYPE TRANSCRIPTIONAL REGULATOR RUTR"/>
    <property type="match status" value="1"/>
</dbReference>
<dbReference type="SUPFAM" id="SSF46689">
    <property type="entry name" value="Homeodomain-like"/>
    <property type="match status" value="1"/>
</dbReference>
<keyword evidence="2 4" id="KW-0238">DNA-binding</keyword>
<keyword evidence="3" id="KW-0804">Transcription</keyword>
<evidence type="ECO:0000259" key="5">
    <source>
        <dbReference type="PROSITE" id="PS50977"/>
    </source>
</evidence>
<keyword evidence="1" id="KW-0805">Transcription regulation</keyword>
<dbReference type="PROSITE" id="PS50977">
    <property type="entry name" value="HTH_TETR_2"/>
    <property type="match status" value="1"/>
</dbReference>
<evidence type="ECO:0000256" key="3">
    <source>
        <dbReference type="ARBA" id="ARBA00023163"/>
    </source>
</evidence>
<dbReference type="Gene3D" id="1.10.10.60">
    <property type="entry name" value="Homeodomain-like"/>
    <property type="match status" value="1"/>
</dbReference>
<evidence type="ECO:0000256" key="1">
    <source>
        <dbReference type="ARBA" id="ARBA00023015"/>
    </source>
</evidence>
<dbReference type="EMBL" id="CP114014">
    <property type="protein sequence ID" value="XAY04101.1"/>
    <property type="molecule type" value="Genomic_DNA"/>
</dbReference>
<evidence type="ECO:0000256" key="2">
    <source>
        <dbReference type="ARBA" id="ARBA00023125"/>
    </source>
</evidence>
<reference evidence="6" key="1">
    <citation type="submission" date="2022-12" db="EMBL/GenBank/DDBJ databases">
        <title>Paraconexibacter alkalitolerans sp. nov. and Baekduia alba sp. nov., isolated from soil and emended description of the genera Paraconexibacter (Chun et al., 2020) and Baekduia (An et al., 2020).</title>
        <authorList>
            <person name="Vieira S."/>
            <person name="Huber K.J."/>
            <person name="Geppert A."/>
            <person name="Wolf J."/>
            <person name="Neumann-Schaal M."/>
            <person name="Muesken M."/>
            <person name="Overmann J."/>
        </authorList>
    </citation>
    <scope>NUCLEOTIDE SEQUENCE</scope>
    <source>
        <strain evidence="6">AEG42_29</strain>
    </source>
</reference>
<dbReference type="GO" id="GO:0003700">
    <property type="term" value="F:DNA-binding transcription factor activity"/>
    <property type="evidence" value="ECO:0007669"/>
    <property type="project" value="TreeGrafter"/>
</dbReference>
<dbReference type="InterPro" id="IPR036271">
    <property type="entry name" value="Tet_transcr_reg_TetR-rel_C_sf"/>
</dbReference>
<feature type="domain" description="HTH tetR-type" evidence="5">
    <location>
        <begin position="13"/>
        <end position="73"/>
    </location>
</feature>
<evidence type="ECO:0000313" key="6">
    <source>
        <dbReference type="EMBL" id="XAY04101.1"/>
    </source>
</evidence>
<dbReference type="PRINTS" id="PR00455">
    <property type="entry name" value="HTHTETR"/>
</dbReference>
<organism evidence="6">
    <name type="scientific">Paraconexibacter sp. AEG42_29</name>
    <dbReference type="NCBI Taxonomy" id="2997339"/>
    <lineage>
        <taxon>Bacteria</taxon>
        <taxon>Bacillati</taxon>
        <taxon>Actinomycetota</taxon>
        <taxon>Thermoleophilia</taxon>
        <taxon>Solirubrobacterales</taxon>
        <taxon>Paraconexibacteraceae</taxon>
        <taxon>Paraconexibacter</taxon>
    </lineage>
</organism>
<dbReference type="KEGG" id="parq:DSM112329_00930"/>
<dbReference type="InterPro" id="IPR001647">
    <property type="entry name" value="HTH_TetR"/>
</dbReference>
<gene>
    <name evidence="6" type="ORF">DSM112329_00930</name>
</gene>
<protein>
    <recommendedName>
        <fullName evidence="5">HTH tetR-type domain-containing protein</fullName>
    </recommendedName>
</protein>
<feature type="DNA-binding region" description="H-T-H motif" evidence="4">
    <location>
        <begin position="36"/>
        <end position="55"/>
    </location>
</feature>
<proteinExistence type="predicted"/>
<dbReference type="SUPFAM" id="SSF48498">
    <property type="entry name" value="Tetracyclin repressor-like, C-terminal domain"/>
    <property type="match status" value="1"/>
</dbReference>
<accession>A0AAU7ARI5</accession>
<dbReference type="InterPro" id="IPR050109">
    <property type="entry name" value="HTH-type_TetR-like_transc_reg"/>
</dbReference>
<dbReference type="InterPro" id="IPR009057">
    <property type="entry name" value="Homeodomain-like_sf"/>
</dbReference>
<sequence>MTDVVLTGNARGRASRARLLEAAAGCFGERGYAATRIADITAAAGMSQAGFYRHFPDKDAILLEALQVPLEALLAATGPLTEGSSVDHEKIVARNTEFFRVYAEHRQVLRVLRELAAMHEPGLDAVWLDVRRGYVERIERWLRRLQKHGVLQTSDVKVLADALGGVLDQLAYTRLALATKPPTEKEILALGRVSGEIWSRTLGG</sequence>
<name>A0AAU7ARI5_9ACTN</name>
<evidence type="ECO:0000256" key="4">
    <source>
        <dbReference type="PROSITE-ProRule" id="PRU00335"/>
    </source>
</evidence>
<dbReference type="GO" id="GO:0000976">
    <property type="term" value="F:transcription cis-regulatory region binding"/>
    <property type="evidence" value="ECO:0007669"/>
    <property type="project" value="TreeGrafter"/>
</dbReference>